<evidence type="ECO:0000313" key="2">
    <source>
        <dbReference type="Proteomes" id="UP000195440"/>
    </source>
</evidence>
<organism evidence="1 2">
    <name type="scientific">Pseudomonas caspiana</name>
    <dbReference type="NCBI Taxonomy" id="1451454"/>
    <lineage>
        <taxon>Bacteria</taxon>
        <taxon>Pseudomonadati</taxon>
        <taxon>Pseudomonadota</taxon>
        <taxon>Gammaproteobacteria</taxon>
        <taxon>Pseudomonadales</taxon>
        <taxon>Pseudomonadaceae</taxon>
        <taxon>Pseudomonas</taxon>
    </lineage>
</organism>
<accession>A0A1Y3P4S9</accession>
<dbReference type="EMBL" id="LOHF01000008">
    <property type="protein sequence ID" value="OUM73722.1"/>
    <property type="molecule type" value="Genomic_DNA"/>
</dbReference>
<protein>
    <submittedName>
        <fullName evidence="1">Uncharacterized protein</fullName>
    </submittedName>
</protein>
<comment type="caution">
    <text evidence="1">The sequence shown here is derived from an EMBL/GenBank/DDBJ whole genome shotgun (WGS) entry which is preliminary data.</text>
</comment>
<sequence>MIDKYLPRLLAAGPYFETVLLKDTTSARTLLGAFRTRLKALDVTQYPFKEFWFKTADGIVLSVSGPMLIVQLFTMFLTEFDGHYFRGFETIHSSHGPVKFERALRESFLSYTPPNGDNSRCHGGSY</sequence>
<dbReference type="Proteomes" id="UP000195440">
    <property type="component" value="Unassembled WGS sequence"/>
</dbReference>
<keyword evidence="2" id="KW-1185">Reference proteome</keyword>
<dbReference type="OrthoDB" id="9828407at2"/>
<dbReference type="AlphaFoldDB" id="A0A1Y3P4S9"/>
<reference evidence="1 2" key="1">
    <citation type="journal article" date="2017" name="Syst. Appl. Microbiol.">
        <title>Pseudomonas caspiana sp. nov., a citrus pathogen in the Pseudomonas syringae phylogenetic group.</title>
        <authorList>
            <person name="Busquets A."/>
            <person name="Gomila M."/>
            <person name="Beiki F."/>
            <person name="Mulet M."/>
            <person name="Rahimian H."/>
            <person name="Garcia-Valdes E."/>
            <person name="Lalucat J."/>
        </authorList>
    </citation>
    <scope>NUCLEOTIDE SEQUENCE [LARGE SCALE GENOMIC DNA]</scope>
    <source>
        <strain evidence="1 2">FBF102</strain>
    </source>
</reference>
<proteinExistence type="predicted"/>
<evidence type="ECO:0000313" key="1">
    <source>
        <dbReference type="EMBL" id="OUM73722.1"/>
    </source>
</evidence>
<dbReference type="RefSeq" id="WP_087267095.1">
    <property type="nucleotide sequence ID" value="NZ_JBJGBV010000002.1"/>
</dbReference>
<gene>
    <name evidence="1" type="ORF">AUC60_11645</name>
</gene>
<name>A0A1Y3P4S9_9PSED</name>